<proteinExistence type="predicted"/>
<evidence type="ECO:0000313" key="3">
    <source>
        <dbReference type="Proteomes" id="UP000663879"/>
    </source>
</evidence>
<dbReference type="Proteomes" id="UP000663879">
    <property type="component" value="Unassembled WGS sequence"/>
</dbReference>
<comment type="caution">
    <text evidence="2">The sequence shown here is derived from an EMBL/GenBank/DDBJ whole genome shotgun (WGS) entry which is preliminary data.</text>
</comment>
<organism evidence="2 3">
    <name type="scientific">Brachionus calyciflorus</name>
    <dbReference type="NCBI Taxonomy" id="104777"/>
    <lineage>
        <taxon>Eukaryota</taxon>
        <taxon>Metazoa</taxon>
        <taxon>Spiralia</taxon>
        <taxon>Gnathifera</taxon>
        <taxon>Rotifera</taxon>
        <taxon>Eurotatoria</taxon>
        <taxon>Monogononta</taxon>
        <taxon>Pseudotrocha</taxon>
        <taxon>Ploima</taxon>
        <taxon>Brachionidae</taxon>
        <taxon>Brachionus</taxon>
    </lineage>
</organism>
<sequence>MPCENRNRTSVSLEDRIKAVTMCQQGKSFAAIGRELNRSKSYIKRTIDKLGLVALAANWPINFLSINGQLVEKKKNKKKLLS</sequence>
<dbReference type="OrthoDB" id="8946084at2759"/>
<dbReference type="AlphaFoldDB" id="A0A814RI11"/>
<accession>A0A814RI11</accession>
<name>A0A814RI11_9BILA</name>
<dbReference type="EMBL" id="CAJNOC010009861">
    <property type="protein sequence ID" value="CAF1133696.1"/>
    <property type="molecule type" value="Genomic_DNA"/>
</dbReference>
<reference evidence="2" key="1">
    <citation type="submission" date="2021-02" db="EMBL/GenBank/DDBJ databases">
        <authorList>
            <person name="Nowell W R."/>
        </authorList>
    </citation>
    <scope>NUCLEOTIDE SEQUENCE</scope>
    <source>
        <strain evidence="2">Ploen Becks lab</strain>
    </source>
</reference>
<dbReference type="InterPro" id="IPR009057">
    <property type="entry name" value="Homeodomain-like_sf"/>
</dbReference>
<protein>
    <recommendedName>
        <fullName evidence="1">Transposase IS30-like HTH domain-containing protein</fullName>
    </recommendedName>
</protein>
<evidence type="ECO:0000259" key="1">
    <source>
        <dbReference type="Pfam" id="PF13936"/>
    </source>
</evidence>
<dbReference type="InterPro" id="IPR025246">
    <property type="entry name" value="IS30-like_HTH"/>
</dbReference>
<dbReference type="SUPFAM" id="SSF46689">
    <property type="entry name" value="Homeodomain-like"/>
    <property type="match status" value="1"/>
</dbReference>
<feature type="non-terminal residue" evidence="2">
    <location>
        <position position="82"/>
    </location>
</feature>
<evidence type="ECO:0000313" key="2">
    <source>
        <dbReference type="EMBL" id="CAF1133696.1"/>
    </source>
</evidence>
<keyword evidence="3" id="KW-1185">Reference proteome</keyword>
<dbReference type="Pfam" id="PF13936">
    <property type="entry name" value="HTH_38"/>
    <property type="match status" value="1"/>
</dbReference>
<gene>
    <name evidence="2" type="ORF">OXX778_LOCUS22589</name>
</gene>
<feature type="domain" description="Transposase IS30-like HTH" evidence="1">
    <location>
        <begin position="10"/>
        <end position="45"/>
    </location>
</feature>